<evidence type="ECO:0000256" key="1">
    <source>
        <dbReference type="SAM" id="SignalP"/>
    </source>
</evidence>
<sequence length="113" mass="11986">MTSRILLALAGFGAVAAVATSAQAQMPPLNFDQAAYITCKEAHAMNPEARKALAVFLAEHSARVRGVVIPDGEQGAQLAHLVRGGCTLSPDAYLFTVVDRAILAEMAKLPKRR</sequence>
<dbReference type="Proteomes" id="UP001198862">
    <property type="component" value="Unassembled WGS sequence"/>
</dbReference>
<protein>
    <submittedName>
        <fullName evidence="2">Uncharacterized protein</fullName>
    </submittedName>
</protein>
<keyword evidence="3" id="KW-1185">Reference proteome</keyword>
<evidence type="ECO:0000313" key="2">
    <source>
        <dbReference type="EMBL" id="MCC8429622.1"/>
    </source>
</evidence>
<keyword evidence="1" id="KW-0732">Signal</keyword>
<name>A0ABS8KU54_9HYPH</name>
<feature type="chain" id="PRO_5046977848" evidence="1">
    <location>
        <begin position="25"/>
        <end position="113"/>
    </location>
</feature>
<gene>
    <name evidence="2" type="ORF">LJ725_11645</name>
</gene>
<organism evidence="2 3">
    <name type="scientific">Reyranella aquatilis</name>
    <dbReference type="NCBI Taxonomy" id="2035356"/>
    <lineage>
        <taxon>Bacteria</taxon>
        <taxon>Pseudomonadati</taxon>
        <taxon>Pseudomonadota</taxon>
        <taxon>Alphaproteobacteria</taxon>
        <taxon>Hyphomicrobiales</taxon>
        <taxon>Reyranellaceae</taxon>
        <taxon>Reyranella</taxon>
    </lineage>
</organism>
<dbReference type="Pfam" id="PF06411">
    <property type="entry name" value="HdeA"/>
    <property type="match status" value="1"/>
</dbReference>
<evidence type="ECO:0000313" key="3">
    <source>
        <dbReference type="Proteomes" id="UP001198862"/>
    </source>
</evidence>
<dbReference type="RefSeq" id="WP_230550818.1">
    <property type="nucleotide sequence ID" value="NZ_JAJISD010000004.1"/>
</dbReference>
<reference evidence="2 3" key="1">
    <citation type="submission" date="2021-11" db="EMBL/GenBank/DDBJ databases">
        <authorList>
            <person name="Lee D.-H."/>
            <person name="Kim S.-B."/>
        </authorList>
    </citation>
    <scope>NUCLEOTIDE SEQUENCE [LARGE SCALE GENOMIC DNA]</scope>
    <source>
        <strain evidence="2 3">KCTC 52223</strain>
    </source>
</reference>
<dbReference type="InterPro" id="IPR010486">
    <property type="entry name" value="HNS-dep_expression_A/B"/>
</dbReference>
<comment type="caution">
    <text evidence="2">The sequence shown here is derived from an EMBL/GenBank/DDBJ whole genome shotgun (WGS) entry which is preliminary data.</text>
</comment>
<dbReference type="EMBL" id="JAJISD010000004">
    <property type="protein sequence ID" value="MCC8429622.1"/>
    <property type="molecule type" value="Genomic_DNA"/>
</dbReference>
<accession>A0ABS8KU54</accession>
<feature type="signal peptide" evidence="1">
    <location>
        <begin position="1"/>
        <end position="24"/>
    </location>
</feature>
<proteinExistence type="predicted"/>